<evidence type="ECO:0000313" key="4">
    <source>
        <dbReference type="Proteomes" id="UP001558632"/>
    </source>
</evidence>
<feature type="region of interest" description="Disordered" evidence="1">
    <location>
        <begin position="49"/>
        <end position="72"/>
    </location>
</feature>
<feature type="compositionally biased region" description="Polar residues" evidence="1">
    <location>
        <begin position="53"/>
        <end position="72"/>
    </location>
</feature>
<keyword evidence="2" id="KW-1133">Transmembrane helix</keyword>
<protein>
    <submittedName>
        <fullName evidence="3">Thiazole synthase</fullName>
    </submittedName>
</protein>
<evidence type="ECO:0000256" key="2">
    <source>
        <dbReference type="SAM" id="Phobius"/>
    </source>
</evidence>
<keyword evidence="2" id="KW-0812">Transmembrane</keyword>
<evidence type="ECO:0000313" key="3">
    <source>
        <dbReference type="EMBL" id="KAL1229789.1"/>
    </source>
</evidence>
<feature type="transmembrane region" description="Helical" evidence="2">
    <location>
        <begin position="21"/>
        <end position="39"/>
    </location>
</feature>
<name>A0ABR3K4S5_TRISP</name>
<reference evidence="3 4" key="1">
    <citation type="submission" date="2024-07" db="EMBL/GenBank/DDBJ databases">
        <title>Enhanced genomic and transcriptomic resources for Trichinella pseudospiralis and T. spiralis underpin the discovery of pronounced molecular differences between stages and species.</title>
        <authorList>
            <person name="Pasi K.K."/>
            <person name="La Rosa G."/>
            <person name="Gomez-Morales M.A."/>
            <person name="Tosini F."/>
            <person name="Sumanam S."/>
            <person name="Young N.D."/>
            <person name="Chang B.C."/>
            <person name="Robin G.B."/>
        </authorList>
    </citation>
    <scope>NUCLEOTIDE SEQUENCE [LARGE SCALE GENOMIC DNA]</scope>
    <source>
        <strain evidence="3">ISS534</strain>
    </source>
</reference>
<dbReference type="Proteomes" id="UP001558632">
    <property type="component" value="Unassembled WGS sequence"/>
</dbReference>
<organism evidence="3 4">
    <name type="scientific">Trichinella spiralis</name>
    <name type="common">Trichina worm</name>
    <dbReference type="NCBI Taxonomy" id="6334"/>
    <lineage>
        <taxon>Eukaryota</taxon>
        <taxon>Metazoa</taxon>
        <taxon>Ecdysozoa</taxon>
        <taxon>Nematoda</taxon>
        <taxon>Enoplea</taxon>
        <taxon>Dorylaimia</taxon>
        <taxon>Trichinellida</taxon>
        <taxon>Trichinellidae</taxon>
        <taxon>Trichinella</taxon>
    </lineage>
</organism>
<comment type="caution">
    <text evidence="3">The sequence shown here is derived from an EMBL/GenBank/DDBJ whole genome shotgun (WGS) entry which is preliminary data.</text>
</comment>
<keyword evidence="2" id="KW-0472">Membrane</keyword>
<evidence type="ECO:0000256" key="1">
    <source>
        <dbReference type="SAM" id="MobiDB-lite"/>
    </source>
</evidence>
<gene>
    <name evidence="3" type="ORF">TSPI_07555</name>
</gene>
<keyword evidence="4" id="KW-1185">Reference proteome</keyword>
<accession>A0ABR3K4S5</accession>
<sequence length="72" mass="7954">MAPSKAGKRNGQVKLARQKRATGCAAVVVVVVVCLIRYLKMLPNEEKHRSSNEKTFCQTSKTKPFATTCSKE</sequence>
<proteinExistence type="predicted"/>
<dbReference type="EMBL" id="JBEUSY010000482">
    <property type="protein sequence ID" value="KAL1229789.1"/>
    <property type="molecule type" value="Genomic_DNA"/>
</dbReference>